<organism evidence="8 9">
    <name type="scientific">Alistipes ihumii AP11</name>
    <dbReference type="NCBI Taxonomy" id="1211813"/>
    <lineage>
        <taxon>Bacteria</taxon>
        <taxon>Pseudomonadati</taxon>
        <taxon>Bacteroidota</taxon>
        <taxon>Bacteroidia</taxon>
        <taxon>Bacteroidales</taxon>
        <taxon>Rikenellaceae</taxon>
        <taxon>Alistipes</taxon>
    </lineage>
</organism>
<accession>A0ABY5V111</accession>
<protein>
    <submittedName>
        <fullName evidence="8">YeiH family protein</fullName>
    </submittedName>
</protein>
<evidence type="ECO:0000256" key="4">
    <source>
        <dbReference type="ARBA" id="ARBA00022692"/>
    </source>
</evidence>
<feature type="transmembrane region" description="Helical" evidence="7">
    <location>
        <begin position="282"/>
        <end position="301"/>
    </location>
</feature>
<keyword evidence="3" id="KW-1003">Cell membrane</keyword>
<feature type="transmembrane region" description="Helical" evidence="7">
    <location>
        <begin position="155"/>
        <end position="176"/>
    </location>
</feature>
<feature type="transmembrane region" description="Helical" evidence="7">
    <location>
        <begin position="322"/>
        <end position="340"/>
    </location>
</feature>
<comment type="similarity">
    <text evidence="2">Belongs to the UPF0324 family.</text>
</comment>
<feature type="transmembrane region" description="Helical" evidence="7">
    <location>
        <begin position="12"/>
        <end position="33"/>
    </location>
</feature>
<keyword evidence="4 7" id="KW-0812">Transmembrane</keyword>
<evidence type="ECO:0000313" key="8">
    <source>
        <dbReference type="EMBL" id="UWN57543.1"/>
    </source>
</evidence>
<feature type="transmembrane region" description="Helical" evidence="7">
    <location>
        <begin position="386"/>
        <end position="408"/>
    </location>
</feature>
<feature type="transmembrane region" description="Helical" evidence="7">
    <location>
        <begin position="74"/>
        <end position="94"/>
    </location>
</feature>
<dbReference type="InterPro" id="IPR018383">
    <property type="entry name" value="UPF0324_pro"/>
</dbReference>
<keyword evidence="5 7" id="KW-1133">Transmembrane helix</keyword>
<dbReference type="Pfam" id="PF03601">
    <property type="entry name" value="Cons_hypoth698"/>
    <property type="match status" value="1"/>
</dbReference>
<evidence type="ECO:0000256" key="5">
    <source>
        <dbReference type="ARBA" id="ARBA00022989"/>
    </source>
</evidence>
<evidence type="ECO:0000256" key="3">
    <source>
        <dbReference type="ARBA" id="ARBA00022475"/>
    </source>
</evidence>
<gene>
    <name evidence="8" type="ORF">NQ491_01850</name>
</gene>
<evidence type="ECO:0000256" key="7">
    <source>
        <dbReference type="SAM" id="Phobius"/>
    </source>
</evidence>
<feature type="transmembrane region" description="Helical" evidence="7">
    <location>
        <begin position="250"/>
        <end position="270"/>
    </location>
</feature>
<sequence>MTRFFSRFRNEDWMATLIGLALTVLILALPSFVPRFPASLATPGAWVALGGMFLLTLAGSMLGMIPLGIAVRRFVVAFVAVFALAALAQTVSAWNPVKTLGLESVFFSVLFGLLIRNTVGLPRWLEPAVRSEYYIKIGLVLLGTSVLFGEIMKAGFFGIAQSVVVVFSVWYFTFWLASRMKLDKEMGVMLASAVSICGVSAAIATCGAIKGDSRKLSFVVSLVLVVAVPMMYLMPWLARSLGLSQEVAGAWMGGTIDTTGAVVASGKFLGDVAETYSVIVKSSQNVLLGVAAFAISIYWSLRGTNQAERPTARVLWDRFPKFVIGFVLTSLLFSFCLEPARAKELGALAKGVREALFSVAFVCIGLETDFKILLGRENRRSVSTFLIAQSFNIVVTLVMALLLFSWLAG</sequence>
<dbReference type="Proteomes" id="UP001059295">
    <property type="component" value="Chromosome"/>
</dbReference>
<evidence type="ECO:0000256" key="1">
    <source>
        <dbReference type="ARBA" id="ARBA00004651"/>
    </source>
</evidence>
<reference evidence="8" key="1">
    <citation type="journal article" date="2022" name="Cell">
        <title>Design, construction, and in vivo augmentation of a complex gut microbiome.</title>
        <authorList>
            <person name="Cheng A.G."/>
            <person name="Ho P.Y."/>
            <person name="Aranda-Diaz A."/>
            <person name="Jain S."/>
            <person name="Yu F.B."/>
            <person name="Meng X."/>
            <person name="Wang M."/>
            <person name="Iakiviak M."/>
            <person name="Nagashima K."/>
            <person name="Zhao A."/>
            <person name="Murugkar P."/>
            <person name="Patil A."/>
            <person name="Atabakhsh K."/>
            <person name="Weakley A."/>
            <person name="Yan J."/>
            <person name="Brumbaugh A.R."/>
            <person name="Higginbottom S."/>
            <person name="Dimas A."/>
            <person name="Shiver A.L."/>
            <person name="Deutschbauer A."/>
            <person name="Neff N."/>
            <person name="Sonnenburg J.L."/>
            <person name="Huang K.C."/>
            <person name="Fischbach M.A."/>
        </authorList>
    </citation>
    <scope>NUCLEOTIDE SEQUENCE</scope>
    <source>
        <strain evidence="8">AP11</strain>
    </source>
</reference>
<keyword evidence="9" id="KW-1185">Reference proteome</keyword>
<dbReference type="RefSeq" id="WP_019245050.1">
    <property type="nucleotide sequence ID" value="NZ_CAPH01000006.1"/>
</dbReference>
<dbReference type="PANTHER" id="PTHR30106">
    <property type="entry name" value="INNER MEMBRANE PROTEIN YEIH-RELATED"/>
    <property type="match status" value="1"/>
</dbReference>
<evidence type="ECO:0000313" key="9">
    <source>
        <dbReference type="Proteomes" id="UP001059295"/>
    </source>
</evidence>
<dbReference type="GeneID" id="82890438"/>
<evidence type="ECO:0000256" key="2">
    <source>
        <dbReference type="ARBA" id="ARBA00007977"/>
    </source>
</evidence>
<feature type="transmembrane region" description="Helical" evidence="7">
    <location>
        <begin position="45"/>
        <end position="67"/>
    </location>
</feature>
<feature type="transmembrane region" description="Helical" evidence="7">
    <location>
        <begin position="133"/>
        <end position="149"/>
    </location>
</feature>
<feature type="transmembrane region" description="Helical" evidence="7">
    <location>
        <begin position="216"/>
        <end position="238"/>
    </location>
</feature>
<name>A0ABY5V111_9BACT</name>
<proteinExistence type="inferred from homology"/>
<keyword evidence="6 7" id="KW-0472">Membrane</keyword>
<evidence type="ECO:0000256" key="6">
    <source>
        <dbReference type="ARBA" id="ARBA00023136"/>
    </source>
</evidence>
<feature type="transmembrane region" description="Helical" evidence="7">
    <location>
        <begin position="188"/>
        <end position="210"/>
    </location>
</feature>
<dbReference type="PANTHER" id="PTHR30106:SF1">
    <property type="entry name" value="UPF0324 MEMBRANE PROTEIN FN0533"/>
    <property type="match status" value="1"/>
</dbReference>
<comment type="subcellular location">
    <subcellularLocation>
        <location evidence="1">Cell membrane</location>
        <topology evidence="1">Multi-pass membrane protein</topology>
    </subcellularLocation>
</comment>
<dbReference type="EMBL" id="CP102294">
    <property type="protein sequence ID" value="UWN57543.1"/>
    <property type="molecule type" value="Genomic_DNA"/>
</dbReference>